<evidence type="ECO:0000313" key="3">
    <source>
        <dbReference type="EMBL" id="CAB3697001.1"/>
    </source>
</evidence>
<evidence type="ECO:0000259" key="2">
    <source>
        <dbReference type="Pfam" id="PF01757"/>
    </source>
</evidence>
<dbReference type="Proteomes" id="UP000507979">
    <property type="component" value="Unassembled WGS sequence"/>
</dbReference>
<feature type="transmembrane region" description="Helical" evidence="1">
    <location>
        <begin position="12"/>
        <end position="32"/>
    </location>
</feature>
<keyword evidence="3" id="KW-0012">Acyltransferase</keyword>
<feature type="domain" description="Acyltransferase 3" evidence="2">
    <location>
        <begin position="8"/>
        <end position="343"/>
    </location>
</feature>
<feature type="transmembrane region" description="Helical" evidence="1">
    <location>
        <begin position="181"/>
        <end position="200"/>
    </location>
</feature>
<dbReference type="EMBL" id="CADIJR010000072">
    <property type="protein sequence ID" value="CAB3697001.1"/>
    <property type="molecule type" value="Genomic_DNA"/>
</dbReference>
<feature type="transmembrane region" description="Helical" evidence="1">
    <location>
        <begin position="332"/>
        <end position="352"/>
    </location>
</feature>
<dbReference type="GO" id="GO:0016747">
    <property type="term" value="F:acyltransferase activity, transferring groups other than amino-acyl groups"/>
    <property type="evidence" value="ECO:0007669"/>
    <property type="project" value="InterPro"/>
</dbReference>
<dbReference type="AlphaFoldDB" id="A0A6J5BAA7"/>
<keyword evidence="1" id="KW-0812">Transmembrane</keyword>
<keyword evidence="1" id="KW-0472">Membrane</keyword>
<keyword evidence="3" id="KW-0808">Transferase</keyword>
<accession>A0A6J5BAA7</accession>
<dbReference type="GO" id="GO:0016020">
    <property type="term" value="C:membrane"/>
    <property type="evidence" value="ECO:0007669"/>
    <property type="project" value="TreeGrafter"/>
</dbReference>
<feature type="transmembrane region" description="Helical" evidence="1">
    <location>
        <begin position="148"/>
        <end position="169"/>
    </location>
</feature>
<evidence type="ECO:0000256" key="1">
    <source>
        <dbReference type="SAM" id="Phobius"/>
    </source>
</evidence>
<dbReference type="GO" id="GO:0009103">
    <property type="term" value="P:lipopolysaccharide biosynthetic process"/>
    <property type="evidence" value="ECO:0007669"/>
    <property type="project" value="TreeGrafter"/>
</dbReference>
<dbReference type="GeneID" id="92900930"/>
<dbReference type="Pfam" id="PF01757">
    <property type="entry name" value="Acyl_transf_3"/>
    <property type="match status" value="1"/>
</dbReference>
<dbReference type="PANTHER" id="PTHR23028:SF53">
    <property type="entry name" value="ACYL_TRANSF_3 DOMAIN-CONTAINING PROTEIN"/>
    <property type="match status" value="1"/>
</dbReference>
<feature type="transmembrane region" description="Helical" evidence="1">
    <location>
        <begin position="52"/>
        <end position="73"/>
    </location>
</feature>
<dbReference type="EC" id="2.3.1.-" evidence="3"/>
<feature type="transmembrane region" description="Helical" evidence="1">
    <location>
        <begin position="206"/>
        <end position="228"/>
    </location>
</feature>
<proteinExistence type="predicted"/>
<organism evidence="3 4">
    <name type="scientific">Achromobacter insuavis</name>
    <dbReference type="NCBI Taxonomy" id="1287735"/>
    <lineage>
        <taxon>Bacteria</taxon>
        <taxon>Pseudomonadati</taxon>
        <taxon>Pseudomonadota</taxon>
        <taxon>Betaproteobacteria</taxon>
        <taxon>Burkholderiales</taxon>
        <taxon>Alcaligenaceae</taxon>
        <taxon>Achromobacter</taxon>
    </lineage>
</organism>
<keyword evidence="4" id="KW-1185">Reference proteome</keyword>
<dbReference type="PANTHER" id="PTHR23028">
    <property type="entry name" value="ACETYLTRANSFERASE"/>
    <property type="match status" value="1"/>
</dbReference>
<name>A0A6J5BAA7_9BURK</name>
<dbReference type="InterPro" id="IPR050879">
    <property type="entry name" value="Acyltransferase_3"/>
</dbReference>
<feature type="transmembrane region" description="Helical" evidence="1">
    <location>
        <begin position="303"/>
        <end position="320"/>
    </location>
</feature>
<dbReference type="RefSeq" id="WP_082404299.1">
    <property type="nucleotide sequence ID" value="NZ_CADIJR010000072.1"/>
</dbReference>
<reference evidence="3 4" key="1">
    <citation type="submission" date="2020-04" db="EMBL/GenBank/DDBJ databases">
        <authorList>
            <person name="De Canck E."/>
        </authorList>
    </citation>
    <scope>NUCLEOTIDE SEQUENCE [LARGE SCALE GENOMIC DNA]</scope>
    <source>
        <strain evidence="3 4">LMG 26845</strain>
    </source>
</reference>
<protein>
    <submittedName>
        <fullName evidence="3">O-acetyltransferase OatA</fullName>
        <ecNumber evidence="3">2.3.1.-</ecNumber>
    </submittedName>
</protein>
<sequence length="384" mass="41233">MNAAPRDDAIDMLRGLSILLVLLHHFNIAYPLRDTAPAGLPGWPLPLALARNGNYGVTIFFVISGFLITRNALERWGRLDAIRPAPFWRLRVARLLPTLALTLAAVDGLALAGLPLFGNRAGSAVSLWTTNAAALGAWMNVLVIREGWINYALGVMWSLSVEMAFYLLFPLACALLRREARLALLAAALVIAGPLYRLAHQGDSEAYLYGYLACFDAIAIGCVAAALSRGRAWPASRWPGIRPLVGSAMALLYLAWPISQSNVLGASAMALGAALLLPGQPATGPAAPGLARRALMRCGRDCYEIYLLHLLVLGLLRTWLPAAQASGDARLGLLLAYFGGACLLGALVSRHYSTPLNRRLRQWLGVAPAGPRQPAGDLSPRRPR</sequence>
<gene>
    <name evidence="3" type="primary">oatA_2</name>
    <name evidence="3" type="ORF">LMG26845_05041</name>
</gene>
<feature type="transmembrane region" description="Helical" evidence="1">
    <location>
        <begin position="94"/>
        <end position="117"/>
    </location>
</feature>
<evidence type="ECO:0000313" key="4">
    <source>
        <dbReference type="Proteomes" id="UP000507979"/>
    </source>
</evidence>
<dbReference type="InterPro" id="IPR002656">
    <property type="entry name" value="Acyl_transf_3_dom"/>
</dbReference>
<keyword evidence="1" id="KW-1133">Transmembrane helix</keyword>